<feature type="chain" id="PRO_5009526962" evidence="1">
    <location>
        <begin position="21"/>
        <end position="434"/>
    </location>
</feature>
<sequence>MSARILLLIGLLLASANALAGPKIQHWMLSNGARVYFVESRELPMLQVRVVFDAGSSRDPVEKAGVANLTAAMLDEGTNGLTADDIASRFEGVGAEFGAGIDRDMASVNLRSLSDSALLDPALDLFARVLAAPAYPAENLERQRAQALVSLQKDAQSPGAIAEKAFYREMYGQHPYASDPPGSEQSLKAITRGDLLAFHRRHYVGANAWVVIVGDASKRRARNIAERVIGKLPAGKAPPPLPPVRTLYSGWQKRINFPATQTHINMGHPGVRRGDPDYFPLYVGNYILGGGGLVSRLSAEVREKHGLSYSVYSYFLPLRMPGPLFIGLQTKNAQRDQALKLVRQVISDYVAKGPTDAELEAAKKHITGSFPLRLDSNGKIAENLAVIGFYGLPLTYLDDFIPRVEAVTAAQIRQAFRRRVHPEHMVTVTVGGGR</sequence>
<keyword evidence="4" id="KW-0645">Protease</keyword>
<keyword evidence="1" id="KW-0732">Signal</keyword>
<feature type="domain" description="Peptidase M16 N-terminal" evidence="2">
    <location>
        <begin position="46"/>
        <end position="177"/>
    </location>
</feature>
<name>A0A1F6U416_9PROT</name>
<organism evidence="4 5">
    <name type="scientific">Candidatus Muproteobacteria bacterium RIFCSPLOWO2_01_FULL_60_18</name>
    <dbReference type="NCBI Taxonomy" id="1817768"/>
    <lineage>
        <taxon>Bacteria</taxon>
        <taxon>Pseudomonadati</taxon>
        <taxon>Pseudomonadota</taxon>
        <taxon>Candidatus Muproteobacteria</taxon>
    </lineage>
</organism>
<dbReference type="Pfam" id="PF00675">
    <property type="entry name" value="Peptidase_M16"/>
    <property type="match status" value="1"/>
</dbReference>
<dbReference type="GO" id="GO:0006508">
    <property type="term" value="P:proteolysis"/>
    <property type="evidence" value="ECO:0007669"/>
    <property type="project" value="UniProtKB-KW"/>
</dbReference>
<feature type="domain" description="Peptidase M16 C-terminal" evidence="3">
    <location>
        <begin position="190"/>
        <end position="364"/>
    </location>
</feature>
<dbReference type="Proteomes" id="UP000179037">
    <property type="component" value="Unassembled WGS sequence"/>
</dbReference>
<dbReference type="Gene3D" id="3.30.830.10">
    <property type="entry name" value="Metalloenzyme, LuxS/M16 peptidase-like"/>
    <property type="match status" value="2"/>
</dbReference>
<reference evidence="4 5" key="1">
    <citation type="journal article" date="2016" name="Nat. Commun.">
        <title>Thousands of microbial genomes shed light on interconnected biogeochemical processes in an aquifer system.</title>
        <authorList>
            <person name="Anantharaman K."/>
            <person name="Brown C.T."/>
            <person name="Hug L.A."/>
            <person name="Sharon I."/>
            <person name="Castelle C.J."/>
            <person name="Probst A.J."/>
            <person name="Thomas B.C."/>
            <person name="Singh A."/>
            <person name="Wilkins M.J."/>
            <person name="Karaoz U."/>
            <person name="Brodie E.L."/>
            <person name="Williams K.H."/>
            <person name="Hubbard S.S."/>
            <person name="Banfield J.F."/>
        </authorList>
    </citation>
    <scope>NUCLEOTIDE SEQUENCE [LARGE SCALE GENOMIC DNA]</scope>
</reference>
<feature type="signal peptide" evidence="1">
    <location>
        <begin position="1"/>
        <end position="20"/>
    </location>
</feature>
<dbReference type="AlphaFoldDB" id="A0A1F6U416"/>
<dbReference type="PANTHER" id="PTHR11851">
    <property type="entry name" value="METALLOPROTEASE"/>
    <property type="match status" value="1"/>
</dbReference>
<accession>A0A1F6U416</accession>
<dbReference type="SUPFAM" id="SSF63411">
    <property type="entry name" value="LuxS/MPP-like metallohydrolase"/>
    <property type="match status" value="2"/>
</dbReference>
<dbReference type="InterPro" id="IPR007863">
    <property type="entry name" value="Peptidase_M16_C"/>
</dbReference>
<dbReference type="GO" id="GO:0046872">
    <property type="term" value="F:metal ion binding"/>
    <property type="evidence" value="ECO:0007669"/>
    <property type="project" value="InterPro"/>
</dbReference>
<gene>
    <name evidence="4" type="ORF">A3A87_07195</name>
</gene>
<dbReference type="InterPro" id="IPR050361">
    <property type="entry name" value="MPP/UQCRC_Complex"/>
</dbReference>
<dbReference type="Pfam" id="PF05193">
    <property type="entry name" value="Peptidase_M16_C"/>
    <property type="match status" value="1"/>
</dbReference>
<comment type="caution">
    <text evidence="4">The sequence shown here is derived from an EMBL/GenBank/DDBJ whole genome shotgun (WGS) entry which is preliminary data.</text>
</comment>
<keyword evidence="4" id="KW-0378">Hydrolase</keyword>
<protein>
    <submittedName>
        <fullName evidence="4">Zinc protease</fullName>
    </submittedName>
</protein>
<evidence type="ECO:0000256" key="1">
    <source>
        <dbReference type="SAM" id="SignalP"/>
    </source>
</evidence>
<proteinExistence type="predicted"/>
<evidence type="ECO:0000313" key="4">
    <source>
        <dbReference type="EMBL" id="OGI52114.1"/>
    </source>
</evidence>
<evidence type="ECO:0000313" key="5">
    <source>
        <dbReference type="Proteomes" id="UP000179037"/>
    </source>
</evidence>
<dbReference type="InterPro" id="IPR011249">
    <property type="entry name" value="Metalloenz_LuxS/M16"/>
</dbReference>
<dbReference type="InterPro" id="IPR011765">
    <property type="entry name" value="Pept_M16_N"/>
</dbReference>
<evidence type="ECO:0000259" key="2">
    <source>
        <dbReference type="Pfam" id="PF00675"/>
    </source>
</evidence>
<dbReference type="STRING" id="1817768.A3A87_07195"/>
<evidence type="ECO:0000259" key="3">
    <source>
        <dbReference type="Pfam" id="PF05193"/>
    </source>
</evidence>
<dbReference type="PANTHER" id="PTHR11851:SF224">
    <property type="entry name" value="PROCESSING PROTEASE"/>
    <property type="match status" value="1"/>
</dbReference>
<dbReference type="GO" id="GO:0008233">
    <property type="term" value="F:peptidase activity"/>
    <property type="evidence" value="ECO:0007669"/>
    <property type="project" value="UniProtKB-KW"/>
</dbReference>
<dbReference type="EMBL" id="MFTC01000026">
    <property type="protein sequence ID" value="OGI52114.1"/>
    <property type="molecule type" value="Genomic_DNA"/>
</dbReference>